<evidence type="ECO:0000256" key="1">
    <source>
        <dbReference type="SAM" id="Phobius"/>
    </source>
</evidence>
<evidence type="ECO:0000313" key="5">
    <source>
        <dbReference type="Proteomes" id="UP000199686"/>
    </source>
</evidence>
<dbReference type="InterPro" id="IPR049458">
    <property type="entry name" value="EpsG-like"/>
</dbReference>
<keyword evidence="1" id="KW-0472">Membrane</keyword>
<feature type="transmembrane region" description="Helical" evidence="1">
    <location>
        <begin position="194"/>
        <end position="217"/>
    </location>
</feature>
<reference evidence="2 4" key="1">
    <citation type="submission" date="2016-02" db="EMBL/GenBank/DDBJ databases">
        <authorList>
            <person name="Strepis N."/>
        </authorList>
    </citation>
    <scope>NUCLEOTIDE SEQUENCE [LARGE SCALE GENOMIC DNA]</scope>
    <source>
        <strain evidence="2">Trichococcus flocculiformis</strain>
    </source>
</reference>
<dbReference type="EMBL" id="FOQC01000049">
    <property type="protein sequence ID" value="SFI09426.1"/>
    <property type="molecule type" value="Genomic_DNA"/>
</dbReference>
<organism evidence="3 5">
    <name type="scientific">Trichococcus flocculiformis</name>
    <dbReference type="NCBI Taxonomy" id="82803"/>
    <lineage>
        <taxon>Bacteria</taxon>
        <taxon>Bacillati</taxon>
        <taxon>Bacillota</taxon>
        <taxon>Bacilli</taxon>
        <taxon>Lactobacillales</taxon>
        <taxon>Carnobacteriaceae</taxon>
        <taxon>Trichococcus</taxon>
    </lineage>
</organism>
<evidence type="ECO:0000313" key="3">
    <source>
        <dbReference type="EMBL" id="SFI09426.1"/>
    </source>
</evidence>
<keyword evidence="4" id="KW-1185">Reference proteome</keyword>
<proteinExistence type="predicted"/>
<dbReference type="Proteomes" id="UP000195947">
    <property type="component" value="Unassembled WGS sequence"/>
</dbReference>
<feature type="transmembrane region" description="Helical" evidence="1">
    <location>
        <begin position="87"/>
        <end position="106"/>
    </location>
</feature>
<sequence length="351" mass="40824">MLVYIFIFLILLLLSTFEILFKNKKIVFINGSVLAALAGFRYRSGYDFNNYSNFYDELNDIGDVFNGSIDAESGYLFLNYLFIKLGLNFYTFVLFFSIVSIGLLVFFVYKNTSYPSLILLYYYARFFFARDMGQIRASFVSILLLYSLKYIKKKEPIKFLLVVLFASTFHITALIFILAYLFKNYFPQLDKKNVLLLLGATVVIGVIVQIPNLYLWAVPYRYIGYFTNPTFTGGKWLLNPVLLMQMLIFLGAYLFSDIQEDKQFAFYHKIYFLASLILISFGDLATVGGRLSSPFATYEMFVAPYFILSFTRNKLLNVFLFLGFTVVIFFIIFIFSGDYVFFTPYDTLLFE</sequence>
<dbReference type="Proteomes" id="UP000199686">
    <property type="component" value="Unassembled WGS sequence"/>
</dbReference>
<feature type="transmembrane region" description="Helical" evidence="1">
    <location>
        <begin position="237"/>
        <end position="258"/>
    </location>
</feature>
<protein>
    <submittedName>
        <fullName evidence="3">EpsG family protein</fullName>
    </submittedName>
</protein>
<keyword evidence="1" id="KW-1133">Transmembrane helix</keyword>
<comment type="caution">
    <text evidence="3">The sequence shown here is derived from an EMBL/GenBank/DDBJ whole genome shotgun (WGS) entry which is preliminary data.</text>
</comment>
<feature type="transmembrane region" description="Helical" evidence="1">
    <location>
        <begin position="157"/>
        <end position="182"/>
    </location>
</feature>
<reference evidence="3 5" key="2">
    <citation type="submission" date="2016-10" db="EMBL/GenBank/DDBJ databases">
        <authorList>
            <person name="Varghese N."/>
            <person name="Submissions S."/>
        </authorList>
    </citation>
    <scope>NUCLEOTIDE SEQUENCE [LARGE SCALE GENOMIC DNA]</scope>
    <source>
        <strain evidence="3 5">DSM 2094</strain>
    </source>
</reference>
<feature type="transmembrane region" description="Helical" evidence="1">
    <location>
        <begin position="26"/>
        <end position="42"/>
    </location>
</feature>
<dbReference type="EMBL" id="FJMZ01000045">
    <property type="protein sequence ID" value="CZR02208.1"/>
    <property type="molecule type" value="Genomic_DNA"/>
</dbReference>
<feature type="transmembrane region" description="Helical" evidence="1">
    <location>
        <begin position="270"/>
        <end position="289"/>
    </location>
</feature>
<keyword evidence="1" id="KW-0812">Transmembrane</keyword>
<accession>A0AB38BKK8</accession>
<gene>
    <name evidence="3" type="ORF">SAMN04488507_10495</name>
    <name evidence="2" type="ORF">TFLO_2719</name>
</gene>
<evidence type="ECO:0000313" key="4">
    <source>
        <dbReference type="Proteomes" id="UP000195947"/>
    </source>
</evidence>
<dbReference type="AlphaFoldDB" id="A0AB38BKK8"/>
<evidence type="ECO:0000313" key="2">
    <source>
        <dbReference type="EMBL" id="CZR02208.1"/>
    </source>
</evidence>
<name>A0AB38BKK8_9LACT</name>
<feature type="transmembrane region" description="Helical" evidence="1">
    <location>
        <begin position="112"/>
        <end position="128"/>
    </location>
</feature>
<dbReference type="Pfam" id="PF14897">
    <property type="entry name" value="EpsG"/>
    <property type="match status" value="1"/>
</dbReference>
<feature type="transmembrane region" description="Helical" evidence="1">
    <location>
        <begin position="318"/>
        <end position="342"/>
    </location>
</feature>